<reference evidence="1" key="1">
    <citation type="thesis" date="2020" institute="ProQuest LLC" country="789 East Eisenhower Parkway, Ann Arbor, MI, USA">
        <title>Comparative Genomics and Chromosome Evolution.</title>
        <authorList>
            <person name="Mudd A.B."/>
        </authorList>
    </citation>
    <scope>NUCLEOTIDE SEQUENCE</scope>
    <source>
        <strain evidence="1">1538</strain>
        <tissue evidence="1">Blood</tissue>
    </source>
</reference>
<protein>
    <submittedName>
        <fullName evidence="1">Uncharacterized protein</fullName>
    </submittedName>
</protein>
<name>A0AAV2ZV12_PYXAD</name>
<dbReference type="EMBL" id="DYDO01000012">
    <property type="protein sequence ID" value="DBA15465.1"/>
    <property type="molecule type" value="Genomic_DNA"/>
</dbReference>
<proteinExistence type="predicted"/>
<organism evidence="1 2">
    <name type="scientific">Pyxicephalus adspersus</name>
    <name type="common">African bullfrog</name>
    <dbReference type="NCBI Taxonomy" id="30357"/>
    <lineage>
        <taxon>Eukaryota</taxon>
        <taxon>Metazoa</taxon>
        <taxon>Chordata</taxon>
        <taxon>Craniata</taxon>
        <taxon>Vertebrata</taxon>
        <taxon>Euteleostomi</taxon>
        <taxon>Amphibia</taxon>
        <taxon>Batrachia</taxon>
        <taxon>Anura</taxon>
        <taxon>Neobatrachia</taxon>
        <taxon>Ranoidea</taxon>
        <taxon>Pyxicephalidae</taxon>
        <taxon>Pyxicephalinae</taxon>
        <taxon>Pyxicephalus</taxon>
    </lineage>
</organism>
<keyword evidence="2" id="KW-1185">Reference proteome</keyword>
<accession>A0AAV2ZV12</accession>
<evidence type="ECO:0000313" key="2">
    <source>
        <dbReference type="Proteomes" id="UP001181693"/>
    </source>
</evidence>
<sequence length="90" mass="9876">MNNGGLKFCACYSFKNGKNVNSCKLKPEMFCKLPSAISVIGTRNSSAVCMLASTVPETKQFLYISVILKSLQFRVGGTFHTVMDDWGNTV</sequence>
<gene>
    <name evidence="1" type="ORF">GDO54_004672</name>
</gene>
<dbReference type="AlphaFoldDB" id="A0AAV2ZV12"/>
<evidence type="ECO:0000313" key="1">
    <source>
        <dbReference type="EMBL" id="DBA15465.1"/>
    </source>
</evidence>
<dbReference type="Proteomes" id="UP001181693">
    <property type="component" value="Unassembled WGS sequence"/>
</dbReference>
<comment type="caution">
    <text evidence="1">The sequence shown here is derived from an EMBL/GenBank/DDBJ whole genome shotgun (WGS) entry which is preliminary data.</text>
</comment>